<protein>
    <submittedName>
        <fullName evidence="1">Uncharacterized protein</fullName>
    </submittedName>
</protein>
<dbReference type="AlphaFoldDB" id="A0A2P2PCX0"/>
<name>A0A2P2PCX0_RHIMU</name>
<accession>A0A2P2PCX0</accession>
<dbReference type="EMBL" id="GGEC01072104">
    <property type="protein sequence ID" value="MBX52588.1"/>
    <property type="molecule type" value="Transcribed_RNA"/>
</dbReference>
<proteinExistence type="predicted"/>
<evidence type="ECO:0000313" key="1">
    <source>
        <dbReference type="EMBL" id="MBX52588.1"/>
    </source>
</evidence>
<reference evidence="1" key="1">
    <citation type="submission" date="2018-02" db="EMBL/GenBank/DDBJ databases">
        <title>Rhizophora mucronata_Transcriptome.</title>
        <authorList>
            <person name="Meera S.P."/>
            <person name="Sreeshan A."/>
            <person name="Augustine A."/>
        </authorList>
    </citation>
    <scope>NUCLEOTIDE SEQUENCE</scope>
    <source>
        <tissue evidence="1">Leaf</tissue>
    </source>
</reference>
<sequence>MHPCTLFSLCSRVDAVAKSCRIIVCIAAAAWNENVEVGSVRVLW</sequence>
<organism evidence="1">
    <name type="scientific">Rhizophora mucronata</name>
    <name type="common">Asiatic mangrove</name>
    <dbReference type="NCBI Taxonomy" id="61149"/>
    <lineage>
        <taxon>Eukaryota</taxon>
        <taxon>Viridiplantae</taxon>
        <taxon>Streptophyta</taxon>
        <taxon>Embryophyta</taxon>
        <taxon>Tracheophyta</taxon>
        <taxon>Spermatophyta</taxon>
        <taxon>Magnoliopsida</taxon>
        <taxon>eudicotyledons</taxon>
        <taxon>Gunneridae</taxon>
        <taxon>Pentapetalae</taxon>
        <taxon>rosids</taxon>
        <taxon>fabids</taxon>
        <taxon>Malpighiales</taxon>
        <taxon>Rhizophoraceae</taxon>
        <taxon>Rhizophora</taxon>
    </lineage>
</organism>